<dbReference type="AlphaFoldDB" id="A0A154NY16"/>
<accession>A0A154NY16</accession>
<protein>
    <submittedName>
        <fullName evidence="2">Uncharacterized protein</fullName>
    </submittedName>
</protein>
<evidence type="ECO:0000256" key="1">
    <source>
        <dbReference type="SAM" id="MobiDB-lite"/>
    </source>
</evidence>
<sequence>MNAAAQLARRTLKNVWRTRKYAAHTVEVRLRIESSARTLTSSGMVAGSFSRSRTSTAETSAQAPSYGVNLRSIENRRDKSVGVHSDRDRRTA</sequence>
<name>A0A154NY16_DUFNO</name>
<evidence type="ECO:0000313" key="2">
    <source>
        <dbReference type="EMBL" id="KZC03770.1"/>
    </source>
</evidence>
<keyword evidence="3" id="KW-1185">Reference proteome</keyword>
<feature type="compositionally biased region" description="Low complexity" evidence="1">
    <location>
        <begin position="48"/>
        <end position="63"/>
    </location>
</feature>
<feature type="compositionally biased region" description="Basic and acidic residues" evidence="1">
    <location>
        <begin position="73"/>
        <end position="92"/>
    </location>
</feature>
<dbReference type="EMBL" id="KQ434769">
    <property type="protein sequence ID" value="KZC03770.1"/>
    <property type="molecule type" value="Genomic_DNA"/>
</dbReference>
<reference evidence="2 3" key="1">
    <citation type="submission" date="2015-07" db="EMBL/GenBank/DDBJ databases">
        <title>The genome of Dufourea novaeangliae.</title>
        <authorList>
            <person name="Pan H."/>
            <person name="Kapheim K."/>
        </authorList>
    </citation>
    <scope>NUCLEOTIDE SEQUENCE [LARGE SCALE GENOMIC DNA]</scope>
    <source>
        <strain evidence="2">0120121106</strain>
        <tissue evidence="2">Whole body</tissue>
    </source>
</reference>
<proteinExistence type="predicted"/>
<dbReference type="Proteomes" id="UP000076502">
    <property type="component" value="Unassembled WGS sequence"/>
</dbReference>
<evidence type="ECO:0000313" key="3">
    <source>
        <dbReference type="Proteomes" id="UP000076502"/>
    </source>
</evidence>
<gene>
    <name evidence="2" type="ORF">WN55_04226</name>
</gene>
<organism evidence="2 3">
    <name type="scientific">Dufourea novaeangliae</name>
    <name type="common">Sweat bee</name>
    <dbReference type="NCBI Taxonomy" id="178035"/>
    <lineage>
        <taxon>Eukaryota</taxon>
        <taxon>Metazoa</taxon>
        <taxon>Ecdysozoa</taxon>
        <taxon>Arthropoda</taxon>
        <taxon>Hexapoda</taxon>
        <taxon>Insecta</taxon>
        <taxon>Pterygota</taxon>
        <taxon>Neoptera</taxon>
        <taxon>Endopterygota</taxon>
        <taxon>Hymenoptera</taxon>
        <taxon>Apocrita</taxon>
        <taxon>Aculeata</taxon>
        <taxon>Apoidea</taxon>
        <taxon>Anthophila</taxon>
        <taxon>Halictidae</taxon>
        <taxon>Rophitinae</taxon>
        <taxon>Dufourea</taxon>
    </lineage>
</organism>
<feature type="region of interest" description="Disordered" evidence="1">
    <location>
        <begin position="41"/>
        <end position="92"/>
    </location>
</feature>